<comment type="caution">
    <text evidence="1">The sequence shown here is derived from an EMBL/GenBank/DDBJ whole genome shotgun (WGS) entry which is preliminary data.</text>
</comment>
<dbReference type="OrthoDB" id="4993002at2"/>
<gene>
    <name evidence="1" type="ORF">D7231_14815</name>
</gene>
<dbReference type="RefSeq" id="WP_120756051.1">
    <property type="nucleotide sequence ID" value="NZ_RBAM01000005.1"/>
</dbReference>
<name>A0A3B0BMN3_9ACTN</name>
<evidence type="ECO:0000313" key="1">
    <source>
        <dbReference type="EMBL" id="RKN72917.1"/>
    </source>
</evidence>
<reference evidence="1 2" key="1">
    <citation type="journal article" date="2015" name="Antonie Van Leeuwenhoek">
        <title>Streptomyces klenkii sp. nov., isolated from deep marine sediment.</title>
        <authorList>
            <person name="Veyisoglu A."/>
            <person name="Sahin N."/>
        </authorList>
    </citation>
    <scope>NUCLEOTIDE SEQUENCE [LARGE SCALE GENOMIC DNA]</scope>
    <source>
        <strain evidence="1 2">KCTC 29202</strain>
    </source>
</reference>
<dbReference type="EMBL" id="RBAM01000005">
    <property type="protein sequence ID" value="RKN72917.1"/>
    <property type="molecule type" value="Genomic_DNA"/>
</dbReference>
<accession>A0A3B0BMN3</accession>
<proteinExistence type="predicted"/>
<organism evidence="1 2">
    <name type="scientific">Streptomyces klenkii</name>
    <dbReference type="NCBI Taxonomy" id="1420899"/>
    <lineage>
        <taxon>Bacteria</taxon>
        <taxon>Bacillati</taxon>
        <taxon>Actinomycetota</taxon>
        <taxon>Actinomycetes</taxon>
        <taxon>Kitasatosporales</taxon>
        <taxon>Streptomycetaceae</taxon>
        <taxon>Streptomyces</taxon>
    </lineage>
</organism>
<evidence type="ECO:0000313" key="2">
    <source>
        <dbReference type="Proteomes" id="UP000270343"/>
    </source>
</evidence>
<dbReference type="AlphaFoldDB" id="A0A3B0BMN3"/>
<keyword evidence="2" id="KW-1185">Reference proteome</keyword>
<sequence length="165" mass="18787">MAVRTHWTINHTCGHQAEHDLSDRAADRRAGFARWLEARDCSDCWKAARESSPADTKQWLAARRAEEQEAATEWEQRYEMPPLEGPEKALGWAVRCRHQLVTAAYIALAVEGELDDADWSEIEEKVRTVTRAGWWIDQRDADGADLPELLEAATDADRPTENPYV</sequence>
<protein>
    <submittedName>
        <fullName evidence="1">Uncharacterized protein</fullName>
    </submittedName>
</protein>
<dbReference type="Proteomes" id="UP000270343">
    <property type="component" value="Unassembled WGS sequence"/>
</dbReference>